<accession>A0AAD7EGP9</accession>
<feature type="compositionally biased region" description="Basic residues" evidence="1">
    <location>
        <begin position="1"/>
        <end position="11"/>
    </location>
</feature>
<organism evidence="2 3">
    <name type="scientific">Mycena albidolilacea</name>
    <dbReference type="NCBI Taxonomy" id="1033008"/>
    <lineage>
        <taxon>Eukaryota</taxon>
        <taxon>Fungi</taxon>
        <taxon>Dikarya</taxon>
        <taxon>Basidiomycota</taxon>
        <taxon>Agaricomycotina</taxon>
        <taxon>Agaricomycetes</taxon>
        <taxon>Agaricomycetidae</taxon>
        <taxon>Agaricales</taxon>
        <taxon>Marasmiineae</taxon>
        <taxon>Mycenaceae</taxon>
        <taxon>Mycena</taxon>
    </lineage>
</organism>
<proteinExistence type="predicted"/>
<name>A0AAD7EGP9_9AGAR</name>
<dbReference type="Proteomes" id="UP001218218">
    <property type="component" value="Unassembled WGS sequence"/>
</dbReference>
<feature type="compositionally biased region" description="Pro residues" evidence="1">
    <location>
        <begin position="22"/>
        <end position="31"/>
    </location>
</feature>
<dbReference type="AlphaFoldDB" id="A0AAD7EGP9"/>
<reference evidence="2" key="1">
    <citation type="submission" date="2023-03" db="EMBL/GenBank/DDBJ databases">
        <title>Massive genome expansion in bonnet fungi (Mycena s.s.) driven by repeated elements and novel gene families across ecological guilds.</title>
        <authorList>
            <consortium name="Lawrence Berkeley National Laboratory"/>
            <person name="Harder C.B."/>
            <person name="Miyauchi S."/>
            <person name="Viragh M."/>
            <person name="Kuo A."/>
            <person name="Thoen E."/>
            <person name="Andreopoulos B."/>
            <person name="Lu D."/>
            <person name="Skrede I."/>
            <person name="Drula E."/>
            <person name="Henrissat B."/>
            <person name="Morin E."/>
            <person name="Kohler A."/>
            <person name="Barry K."/>
            <person name="LaButti K."/>
            <person name="Morin E."/>
            <person name="Salamov A."/>
            <person name="Lipzen A."/>
            <person name="Mereny Z."/>
            <person name="Hegedus B."/>
            <person name="Baldrian P."/>
            <person name="Stursova M."/>
            <person name="Weitz H."/>
            <person name="Taylor A."/>
            <person name="Grigoriev I.V."/>
            <person name="Nagy L.G."/>
            <person name="Martin F."/>
            <person name="Kauserud H."/>
        </authorList>
    </citation>
    <scope>NUCLEOTIDE SEQUENCE</scope>
    <source>
        <strain evidence="2">CBHHK002</strain>
    </source>
</reference>
<feature type="region of interest" description="Disordered" evidence="1">
    <location>
        <begin position="1"/>
        <end position="47"/>
    </location>
</feature>
<keyword evidence="3" id="KW-1185">Reference proteome</keyword>
<gene>
    <name evidence="2" type="ORF">DFH08DRAFT_1085735</name>
</gene>
<sequence length="230" mass="25586">MHPTSVHHARKALAEDCTSVRDPPPPPPPSPSWRTADRGGRSAGFGMPTDAPFIHFMLPDNPSFAFPTAHPIPHVENALLPPRPSSIHIGLAEADPGIAQIGCALPVESGFAQFREREGDEVDLRIRVEATATDEQEDGMECRDPRPSPTTFSLPTSRIILSIYMTIISPTHIRVDDVCIITPPVYTTHTRSLFKEDWEMDILKRALQGREHDFSVRWSSQRRNNGGLEE</sequence>
<comment type="caution">
    <text evidence="2">The sequence shown here is derived from an EMBL/GenBank/DDBJ whole genome shotgun (WGS) entry which is preliminary data.</text>
</comment>
<protein>
    <submittedName>
        <fullName evidence="2">Uncharacterized protein</fullName>
    </submittedName>
</protein>
<evidence type="ECO:0000313" key="3">
    <source>
        <dbReference type="Proteomes" id="UP001218218"/>
    </source>
</evidence>
<dbReference type="EMBL" id="JARIHO010000049">
    <property type="protein sequence ID" value="KAJ7321847.1"/>
    <property type="molecule type" value="Genomic_DNA"/>
</dbReference>
<evidence type="ECO:0000313" key="2">
    <source>
        <dbReference type="EMBL" id="KAJ7321847.1"/>
    </source>
</evidence>
<evidence type="ECO:0000256" key="1">
    <source>
        <dbReference type="SAM" id="MobiDB-lite"/>
    </source>
</evidence>